<reference evidence="1" key="2">
    <citation type="submission" date="2018-03" db="EMBL/GenBank/DDBJ databases">
        <authorList>
            <person name="Keele B.F."/>
        </authorList>
    </citation>
    <scope>NUCLEOTIDE SEQUENCE</scope>
    <source>
        <strain evidence="1">SNUC 2204</strain>
    </source>
</reference>
<dbReference type="Proteomes" id="UP000627155">
    <property type="component" value="Chromosome"/>
</dbReference>
<organism evidence="1 3">
    <name type="scientific">Mammaliicoccus vitulinus</name>
    <dbReference type="NCBI Taxonomy" id="71237"/>
    <lineage>
        <taxon>Bacteria</taxon>
        <taxon>Bacillati</taxon>
        <taxon>Bacillota</taxon>
        <taxon>Bacilli</taxon>
        <taxon>Bacillales</taxon>
        <taxon>Staphylococcaceae</taxon>
        <taxon>Mammaliicoccus</taxon>
    </lineage>
</organism>
<gene>
    <name evidence="1" type="ORF">BU072_12820</name>
    <name evidence="2" type="ORF">I6J37_09645</name>
</gene>
<dbReference type="AlphaFoldDB" id="A0A2T4PQD6"/>
<keyword evidence="4" id="KW-1185">Reference proteome</keyword>
<sequence length="129" mass="14913">MLKNLELYNDKKSRKQIIDQFYSGLNQENIHEAVTSLEERKHKDFPHGAVYFQNDLSTEKQNDLSLSKLDGLFIINEDDTQKGAVIPLQIIVQFLASNREQIAQEKALSLIQIENIIDRLELTLKSEEL</sequence>
<dbReference type="OrthoDB" id="2412981at2"/>
<accession>A0A2T4PQD6</accession>
<evidence type="ECO:0000313" key="4">
    <source>
        <dbReference type="Proteomes" id="UP000627155"/>
    </source>
</evidence>
<dbReference type="GeneID" id="64116753"/>
<dbReference type="Proteomes" id="UP000241209">
    <property type="component" value="Unassembled WGS sequence"/>
</dbReference>
<proteinExistence type="predicted"/>
<dbReference type="EMBL" id="PZFK01000043">
    <property type="protein sequence ID" value="PTI27779.1"/>
    <property type="molecule type" value="Genomic_DNA"/>
</dbReference>
<dbReference type="EMBL" id="CP069486">
    <property type="protein sequence ID" value="QRO84441.1"/>
    <property type="molecule type" value="Genomic_DNA"/>
</dbReference>
<protein>
    <submittedName>
        <fullName evidence="1">Uncharacterized protein</fullName>
    </submittedName>
</protein>
<evidence type="ECO:0000313" key="3">
    <source>
        <dbReference type="Proteomes" id="UP000241209"/>
    </source>
</evidence>
<reference evidence="1 3" key="1">
    <citation type="journal article" date="2016" name="Front. Microbiol.">
        <title>Comprehensive Phylogenetic Analysis of Bovine Non-aureus Staphylococci Species Based on Whole-Genome Sequencing.</title>
        <authorList>
            <person name="Naushad S."/>
            <person name="Barkema H.W."/>
            <person name="Luby C."/>
            <person name="Condas L.A."/>
            <person name="Nobrega D.B."/>
            <person name="Carson D.A."/>
            <person name="De Buck J."/>
        </authorList>
    </citation>
    <scope>NUCLEOTIDE SEQUENCE [LARGE SCALE GENOMIC DNA]</scope>
    <source>
        <strain evidence="1 3">SNUC 2204</strain>
    </source>
</reference>
<dbReference type="RefSeq" id="WP_103323488.1">
    <property type="nucleotide sequence ID" value="NZ_BMDF01000001.1"/>
</dbReference>
<name>A0A2T4PQD6_9STAP</name>
<reference evidence="2 4" key="3">
    <citation type="submission" date="2021-02" db="EMBL/GenBank/DDBJ databases">
        <title>FDA dAtabase for Regulatory Grade micrObial Sequences (FDA-ARGOS): Supporting development and validation of Infectious Disease Dx tests.</title>
        <authorList>
            <person name="Sproer C."/>
            <person name="Gronow S."/>
            <person name="Severitt S."/>
            <person name="Schroder I."/>
            <person name="Tallon L."/>
            <person name="Sadzewicz L."/>
            <person name="Zhao X."/>
            <person name="Boylan J."/>
            <person name="Ott S."/>
            <person name="Bowen H."/>
            <person name="Vavikolanu K."/>
            <person name="Mehta A."/>
            <person name="Aluvathingal J."/>
            <person name="Nadendla S."/>
            <person name="Lowell S."/>
            <person name="Myers T."/>
            <person name="Yan Y."/>
            <person name="Sichtig H."/>
        </authorList>
    </citation>
    <scope>NUCLEOTIDE SEQUENCE [LARGE SCALE GENOMIC DNA]</scope>
    <source>
        <strain evidence="2 4">FDAARGOS_1207</strain>
    </source>
</reference>
<dbReference type="STRING" id="1167632.GCA_000286335_02422"/>
<evidence type="ECO:0000313" key="2">
    <source>
        <dbReference type="EMBL" id="QRO84441.1"/>
    </source>
</evidence>
<evidence type="ECO:0000313" key="1">
    <source>
        <dbReference type="EMBL" id="PTI27779.1"/>
    </source>
</evidence>